<comment type="catalytic activity">
    <reaction evidence="7">
        <text>IMP + L-aspartate + GTP = N(6)-(1,2-dicarboxyethyl)-AMP + GDP + phosphate + 2 H(+)</text>
        <dbReference type="Rhea" id="RHEA:15753"/>
        <dbReference type="ChEBI" id="CHEBI:15378"/>
        <dbReference type="ChEBI" id="CHEBI:29991"/>
        <dbReference type="ChEBI" id="CHEBI:37565"/>
        <dbReference type="ChEBI" id="CHEBI:43474"/>
        <dbReference type="ChEBI" id="CHEBI:57567"/>
        <dbReference type="ChEBI" id="CHEBI:58053"/>
        <dbReference type="ChEBI" id="CHEBI:58189"/>
        <dbReference type="EC" id="6.3.4.4"/>
    </reaction>
</comment>
<organism evidence="9 10">
    <name type="scientific">Bradyrhizobium ivorense</name>
    <dbReference type="NCBI Taxonomy" id="2511166"/>
    <lineage>
        <taxon>Bacteria</taxon>
        <taxon>Pseudomonadati</taxon>
        <taxon>Pseudomonadota</taxon>
        <taxon>Alphaproteobacteria</taxon>
        <taxon>Hyphomicrobiales</taxon>
        <taxon>Nitrobacteraceae</taxon>
        <taxon>Bradyrhizobium</taxon>
    </lineage>
</organism>
<evidence type="ECO:0000256" key="2">
    <source>
        <dbReference type="ARBA" id="ARBA00022723"/>
    </source>
</evidence>
<comment type="cofactor">
    <cofactor evidence="7">
        <name>Mg(2+)</name>
        <dbReference type="ChEBI" id="CHEBI:18420"/>
    </cofactor>
    <text evidence="7">Binds 1 Mg(2+) ion per subunit.</text>
</comment>
<gene>
    <name evidence="9" type="primary">purA_1</name>
    <name evidence="7" type="synonym">purA</name>
    <name evidence="9" type="ORF">CI1B_26250</name>
</gene>
<dbReference type="RefSeq" id="WP_139481099.1">
    <property type="nucleotide sequence ID" value="NZ_CAADFB020000012.1"/>
</dbReference>
<dbReference type="OrthoDB" id="5524039at2"/>
<dbReference type="EC" id="6.3.4.4" evidence="7"/>
<comment type="caution">
    <text evidence="7">Lacks conserved residue(s) required for the propagation of feature annotation.</text>
</comment>
<dbReference type="InterPro" id="IPR001114">
    <property type="entry name" value="Adenylosuccinate_synthetase"/>
</dbReference>
<feature type="binding site" description="in other chain" evidence="7">
    <location>
        <position position="263"/>
    </location>
    <ligand>
        <name>IMP</name>
        <dbReference type="ChEBI" id="CHEBI:58053"/>
        <note>ligand shared between dimeric partners</note>
    </ligand>
</feature>
<feature type="binding site" description="in other chain" evidence="7">
    <location>
        <position position="124"/>
    </location>
    <ligand>
        <name>IMP</name>
        <dbReference type="ChEBI" id="CHEBI:58053"/>
        <note>ligand shared between dimeric partners</note>
    </ligand>
</feature>
<comment type="pathway">
    <text evidence="7">Purine metabolism; AMP biosynthesis via de novo pathway; AMP from IMP: step 1/2.</text>
</comment>
<proteinExistence type="inferred from homology"/>
<dbReference type="EMBL" id="CAADFC020000009">
    <property type="protein sequence ID" value="VIO69334.1"/>
    <property type="molecule type" value="Genomic_DNA"/>
</dbReference>
<comment type="subcellular location">
    <subcellularLocation>
        <location evidence="7">Cytoplasm</location>
    </subcellularLocation>
</comment>
<dbReference type="Gene3D" id="3.90.170.10">
    <property type="entry name" value="Adenylosuccinate Synthetase, subunit A, domain 3"/>
    <property type="match status" value="1"/>
</dbReference>
<keyword evidence="2 7" id="KW-0479">Metal-binding</keyword>
<feature type="binding site" description="in other chain" evidence="7">
    <location>
        <begin position="39"/>
        <end position="42"/>
    </location>
    <ligand>
        <name>IMP</name>
        <dbReference type="ChEBI" id="CHEBI:58053"/>
        <note>ligand shared between dimeric partners</note>
    </ligand>
</feature>
<feature type="binding site" evidence="7">
    <location>
        <position position="41"/>
    </location>
    <ligand>
        <name>Mg(2+)</name>
        <dbReference type="ChEBI" id="CHEBI:18420"/>
    </ligand>
</feature>
<dbReference type="GO" id="GO:0004019">
    <property type="term" value="F:adenylosuccinate synthase activity"/>
    <property type="evidence" value="ECO:0007669"/>
    <property type="project" value="UniProtKB-UniRule"/>
</dbReference>
<feature type="binding site" evidence="7">
    <location>
        <begin position="259"/>
        <end position="265"/>
    </location>
    <ligand>
        <name>substrate</name>
    </ligand>
</feature>
<keyword evidence="3 7" id="KW-0547">Nucleotide-binding</keyword>
<feature type="binding site" evidence="7">
    <location>
        <position position="138"/>
    </location>
    <ligand>
        <name>IMP</name>
        <dbReference type="ChEBI" id="CHEBI:58053"/>
        <note>ligand shared between dimeric partners</note>
    </ligand>
</feature>
<dbReference type="GO" id="GO:0046040">
    <property type="term" value="P:IMP metabolic process"/>
    <property type="evidence" value="ECO:0007669"/>
    <property type="project" value="TreeGrafter"/>
</dbReference>
<protein>
    <recommendedName>
        <fullName evidence="7">Adenylosuccinate synthetase</fullName>
        <shortName evidence="7">AMPSase</shortName>
        <shortName evidence="7">AdSS</shortName>
        <ecNumber evidence="7">6.3.4.4</ecNumber>
    </recommendedName>
    <alternativeName>
        <fullName evidence="7">IMP--aspartate ligase</fullName>
    </alternativeName>
</protein>
<feature type="compositionally biased region" description="Basic and acidic residues" evidence="8">
    <location>
        <begin position="334"/>
        <end position="344"/>
    </location>
</feature>
<keyword evidence="1 7" id="KW-0436">Ligase</keyword>
<dbReference type="Pfam" id="PF00709">
    <property type="entry name" value="Adenylsucc_synt"/>
    <property type="match status" value="2"/>
</dbReference>
<dbReference type="PANTHER" id="PTHR11846:SF0">
    <property type="entry name" value="ADENYLOSUCCINATE SYNTHETASE"/>
    <property type="match status" value="1"/>
</dbReference>
<keyword evidence="10" id="KW-1185">Reference proteome</keyword>
<comment type="function">
    <text evidence="7">Plays an important role in the de novo pathway of purine nucleotide biosynthesis. Catalyzes the first committed step in the biosynthesis of AMP from IMP.</text>
</comment>
<dbReference type="InterPro" id="IPR042111">
    <property type="entry name" value="Adenylosuccinate_synth_dom3"/>
</dbReference>
<feature type="active site" description="Proton donor" evidence="7">
    <location>
        <position position="42"/>
    </location>
</feature>
<dbReference type="AlphaFoldDB" id="A0A508T6A3"/>
<evidence type="ECO:0000256" key="4">
    <source>
        <dbReference type="ARBA" id="ARBA00022755"/>
    </source>
</evidence>
<feature type="binding site" evidence="7">
    <location>
        <begin position="41"/>
        <end position="43"/>
    </location>
    <ligand>
        <name>GTP</name>
        <dbReference type="ChEBI" id="CHEBI:37565"/>
    </ligand>
</feature>
<feature type="binding site" description="in other chain" evidence="7">
    <location>
        <position position="178"/>
    </location>
    <ligand>
        <name>IMP</name>
        <dbReference type="ChEBI" id="CHEBI:58053"/>
        <note>ligand shared between dimeric partners</note>
    </ligand>
</feature>
<dbReference type="PANTHER" id="PTHR11846">
    <property type="entry name" value="ADENYLOSUCCINATE SYNTHETASE"/>
    <property type="match status" value="1"/>
</dbReference>
<feature type="region of interest" description="Disordered" evidence="8">
    <location>
        <begin position="334"/>
        <end position="356"/>
    </location>
</feature>
<dbReference type="SUPFAM" id="SSF52540">
    <property type="entry name" value="P-loop containing nucleoside triphosphate hydrolases"/>
    <property type="match status" value="1"/>
</dbReference>
<dbReference type="Gene3D" id="3.40.440.10">
    <property type="entry name" value="Adenylosuccinate Synthetase, subunit A, domain 1"/>
    <property type="match status" value="2"/>
</dbReference>
<evidence type="ECO:0000313" key="10">
    <source>
        <dbReference type="Proteomes" id="UP000328092"/>
    </source>
</evidence>
<keyword evidence="7" id="KW-0963">Cytoplasm</keyword>
<comment type="subunit">
    <text evidence="7">Homodimer.</text>
</comment>
<feature type="binding site" description="in other chain" evidence="7">
    <location>
        <position position="194"/>
    </location>
    <ligand>
        <name>IMP</name>
        <dbReference type="ChEBI" id="CHEBI:58053"/>
        <note>ligand shared between dimeric partners</note>
    </ligand>
</feature>
<keyword evidence="6 7" id="KW-0342">GTP-binding</keyword>
<evidence type="ECO:0000256" key="7">
    <source>
        <dbReference type="HAMAP-Rule" id="MF_00011"/>
    </source>
</evidence>
<comment type="caution">
    <text evidence="9">The sequence shown here is derived from an EMBL/GenBank/DDBJ whole genome shotgun (WGS) entry which is preliminary data.</text>
</comment>
<evidence type="ECO:0000256" key="6">
    <source>
        <dbReference type="ARBA" id="ARBA00023134"/>
    </source>
</evidence>
<dbReference type="GO" id="GO:0005525">
    <property type="term" value="F:GTP binding"/>
    <property type="evidence" value="ECO:0007669"/>
    <property type="project" value="UniProtKB-UniRule"/>
</dbReference>
<dbReference type="InterPro" id="IPR027417">
    <property type="entry name" value="P-loop_NTPase"/>
</dbReference>
<dbReference type="GO" id="GO:0000287">
    <property type="term" value="F:magnesium ion binding"/>
    <property type="evidence" value="ECO:0007669"/>
    <property type="project" value="UniProtKB-UniRule"/>
</dbReference>
<keyword evidence="5 7" id="KW-0460">Magnesium</keyword>
<feature type="binding site" evidence="7">
    <location>
        <position position="265"/>
    </location>
    <ligand>
        <name>GTP</name>
        <dbReference type="ChEBI" id="CHEBI:37565"/>
    </ligand>
</feature>
<dbReference type="UniPathway" id="UPA00075">
    <property type="reaction ID" value="UER00335"/>
</dbReference>
<feature type="binding site" evidence="7">
    <location>
        <begin position="291"/>
        <end position="293"/>
    </location>
    <ligand>
        <name>GTP</name>
        <dbReference type="ChEBI" id="CHEBI:37565"/>
    </ligand>
</feature>
<dbReference type="HAMAP" id="MF_00011">
    <property type="entry name" value="Adenylosucc_synth"/>
    <property type="match status" value="1"/>
</dbReference>
<sequence>MPVSVIVGGQYGSEGKGKVALAIARGKGARCVIRVGGTNSGHTIVDECGKPRSFRQLPASVFAKDTIAVLPPGALIDAEIFEREVAELGLGPDRVKVSPFASLISAEDREAERSSGLVDRIGSTGSGTGAALVRRIGRASTVRLAEDEPKLGPYLDDTAQLMRDLLAKGQRIVIEGSQGFGLSVLHGGFYPHATSRDTIAAAFVSEAGLSPLDVDEIVLVLRAHPIRVAGNSGQLEAEMSWKELAIEAGLAEDYRELTTATKKVRRIGRFEVDVVRRAVAANQPTSIVLNHLDYVDPALAKGKRSGLARDFVARVESRIGAAVTMVGFGPDSLEPRSVLEKDGRTQPTSRQSLKAV</sequence>
<dbReference type="SMART" id="SM00788">
    <property type="entry name" value="Adenylsucc_synt"/>
    <property type="match status" value="1"/>
</dbReference>
<evidence type="ECO:0000313" key="9">
    <source>
        <dbReference type="EMBL" id="VIO69334.1"/>
    </source>
</evidence>
<dbReference type="Proteomes" id="UP000328092">
    <property type="component" value="Unassembled WGS sequence"/>
</dbReference>
<accession>A0A508T6A3</accession>
<dbReference type="GO" id="GO:0044208">
    <property type="term" value="P:'de novo' AMP biosynthetic process"/>
    <property type="evidence" value="ECO:0007669"/>
    <property type="project" value="UniProtKB-UniRule"/>
</dbReference>
<dbReference type="GO" id="GO:0005737">
    <property type="term" value="C:cytoplasm"/>
    <property type="evidence" value="ECO:0007669"/>
    <property type="project" value="UniProtKB-SubCell"/>
</dbReference>
<dbReference type="InterPro" id="IPR042109">
    <property type="entry name" value="Adenylosuccinate_synth_dom1"/>
</dbReference>
<evidence type="ECO:0000256" key="5">
    <source>
        <dbReference type="ARBA" id="ARBA00022842"/>
    </source>
</evidence>
<name>A0A508T6A3_9BRAD</name>
<keyword evidence="4 7" id="KW-0658">Purine biosynthesis</keyword>
<evidence type="ECO:0000256" key="8">
    <source>
        <dbReference type="SAM" id="MobiDB-lite"/>
    </source>
</evidence>
<evidence type="ECO:0000256" key="1">
    <source>
        <dbReference type="ARBA" id="ARBA00022598"/>
    </source>
</evidence>
<reference evidence="9" key="1">
    <citation type="submission" date="2019-02" db="EMBL/GenBank/DDBJ databases">
        <authorList>
            <person name="Pothier F.J."/>
        </authorList>
    </citation>
    <scope>NUCLEOTIDE SEQUENCE</scope>
    <source>
        <strain evidence="9">CI-1B</strain>
    </source>
</reference>
<evidence type="ECO:0000256" key="3">
    <source>
        <dbReference type="ARBA" id="ARBA00022741"/>
    </source>
</evidence>
<feature type="compositionally biased region" description="Polar residues" evidence="8">
    <location>
        <begin position="345"/>
        <end position="356"/>
    </location>
</feature>
<comment type="similarity">
    <text evidence="7">Belongs to the adenylosuccinate synthetase family.</text>
</comment>